<dbReference type="InterPro" id="IPR004472">
    <property type="entry name" value="DTB_synth_BioD"/>
</dbReference>
<dbReference type="AlphaFoldDB" id="A0A5M8AYJ7"/>
<protein>
    <recommendedName>
        <fullName evidence="8">ATP-dependent dethiobiotin synthetase BioD</fullName>
        <ecNumber evidence="8">6.3.3.3</ecNumber>
    </recommendedName>
    <alternativeName>
        <fullName evidence="8">DTB synthetase</fullName>
        <shortName evidence="8">DTBS</shortName>
    </alternativeName>
    <alternativeName>
        <fullName evidence="8">Dethiobiotin synthase</fullName>
    </alternativeName>
</protein>
<dbReference type="GO" id="GO:0042803">
    <property type="term" value="F:protein homodimerization activity"/>
    <property type="evidence" value="ECO:0007669"/>
    <property type="project" value="UniProtKB-ARBA"/>
</dbReference>
<evidence type="ECO:0000256" key="8">
    <source>
        <dbReference type="HAMAP-Rule" id="MF_00336"/>
    </source>
</evidence>
<dbReference type="Gene3D" id="3.40.50.300">
    <property type="entry name" value="P-loop containing nucleotide triphosphate hydrolases"/>
    <property type="match status" value="1"/>
</dbReference>
<dbReference type="SUPFAM" id="SSF52540">
    <property type="entry name" value="P-loop containing nucleoside triphosphate hydrolases"/>
    <property type="match status" value="1"/>
</dbReference>
<proteinExistence type="inferred from homology"/>
<feature type="binding site" evidence="8">
    <location>
        <position position="46"/>
    </location>
    <ligand>
        <name>substrate</name>
    </ligand>
</feature>
<dbReference type="GO" id="GO:0004141">
    <property type="term" value="F:dethiobiotin synthase activity"/>
    <property type="evidence" value="ECO:0007669"/>
    <property type="project" value="UniProtKB-UniRule"/>
</dbReference>
<feature type="binding site" evidence="8">
    <location>
        <position position="21"/>
    </location>
    <ligand>
        <name>Mg(2+)</name>
        <dbReference type="ChEBI" id="CHEBI:18420"/>
    </ligand>
</feature>
<comment type="caution">
    <text evidence="9">The sequence shown here is derived from an EMBL/GenBank/DDBJ whole genome shotgun (WGS) entry which is preliminary data.</text>
</comment>
<evidence type="ECO:0000256" key="2">
    <source>
        <dbReference type="ARBA" id="ARBA00022598"/>
    </source>
</evidence>
<comment type="cofactor">
    <cofactor evidence="8">
        <name>Mg(2+)</name>
        <dbReference type="ChEBI" id="CHEBI:18420"/>
    </cofactor>
</comment>
<evidence type="ECO:0000256" key="3">
    <source>
        <dbReference type="ARBA" id="ARBA00022723"/>
    </source>
</evidence>
<evidence type="ECO:0000256" key="4">
    <source>
        <dbReference type="ARBA" id="ARBA00022741"/>
    </source>
</evidence>
<sequence>MSPVSPFACFVTGTDTGVGKTHASAALLHALAAQGRTAVGMKPVASGCDWRDGQWHNDDVALLRAASSVDVPLAQTCPWLLRTPCSPHLAAQADGVRIEAEPILSAFAALRAQADAVVVEGVGGFRVPLAGGPNGWDTADLAVRLGLPVILVVGIRLGCLSHALLTAEAVRARGLRLAGWIANRIDPDMLLADENIATLRGAFDAIGTPCLGTLPWQLPADQAARCLDLAALLDPTRHPGDAPIERAA</sequence>
<evidence type="ECO:0000313" key="10">
    <source>
        <dbReference type="Proteomes" id="UP000324324"/>
    </source>
</evidence>
<dbReference type="Proteomes" id="UP000324324">
    <property type="component" value="Unassembled WGS sequence"/>
</dbReference>
<feature type="binding site" evidence="8">
    <location>
        <position position="120"/>
    </location>
    <ligand>
        <name>Mg(2+)</name>
        <dbReference type="ChEBI" id="CHEBI:18420"/>
    </ligand>
</feature>
<dbReference type="GO" id="GO:0005829">
    <property type="term" value="C:cytosol"/>
    <property type="evidence" value="ECO:0007669"/>
    <property type="project" value="TreeGrafter"/>
</dbReference>
<dbReference type="FunFam" id="3.40.50.300:FF:000292">
    <property type="entry name" value="ATP-dependent dethiobiotin synthetase BioD"/>
    <property type="match status" value="1"/>
</dbReference>
<feature type="active site" evidence="8">
    <location>
        <position position="42"/>
    </location>
</feature>
<feature type="binding site" evidence="8">
    <location>
        <position position="59"/>
    </location>
    <ligand>
        <name>ATP</name>
        <dbReference type="ChEBI" id="CHEBI:30616"/>
    </ligand>
</feature>
<feature type="binding site" evidence="8">
    <location>
        <begin position="120"/>
        <end position="123"/>
    </location>
    <ligand>
        <name>ATP</name>
        <dbReference type="ChEBI" id="CHEBI:30616"/>
    </ligand>
</feature>
<comment type="pathway">
    <text evidence="8">Cofactor biosynthesis; biotin biosynthesis; biotin from 7,8-diaminononanoate: step 1/2.</text>
</comment>
<evidence type="ECO:0000256" key="7">
    <source>
        <dbReference type="ARBA" id="ARBA00022842"/>
    </source>
</evidence>
<feature type="binding site" evidence="8">
    <location>
        <begin position="183"/>
        <end position="184"/>
    </location>
    <ligand>
        <name>ATP</name>
        <dbReference type="ChEBI" id="CHEBI:30616"/>
    </ligand>
</feature>
<dbReference type="UniPathway" id="UPA00078">
    <property type="reaction ID" value="UER00161"/>
</dbReference>
<dbReference type="RefSeq" id="WP_149317285.1">
    <property type="nucleotide sequence ID" value="NZ_VWRN01000025.1"/>
</dbReference>
<evidence type="ECO:0000313" key="9">
    <source>
        <dbReference type="EMBL" id="KAA6127006.1"/>
    </source>
</evidence>
<dbReference type="Pfam" id="PF13500">
    <property type="entry name" value="AAA_26"/>
    <property type="match status" value="1"/>
</dbReference>
<comment type="function">
    <text evidence="8">Catalyzes a mechanistically unusual reaction, the ATP-dependent insertion of CO2 between the N7 and N8 nitrogen atoms of 7,8-diaminopelargonic acid (DAPA, also called 7,8-diammoniononanoate) to form a ureido ring.</text>
</comment>
<name>A0A5M8AYJ7_9BURK</name>
<organism evidence="9 10">
    <name type="scientific">Cupriavidus cauae</name>
    <dbReference type="NCBI Taxonomy" id="2608999"/>
    <lineage>
        <taxon>Bacteria</taxon>
        <taxon>Pseudomonadati</taxon>
        <taxon>Pseudomonadota</taxon>
        <taxon>Betaproteobacteria</taxon>
        <taxon>Burkholderiales</taxon>
        <taxon>Burkholderiaceae</taxon>
        <taxon>Cupriavidus</taxon>
    </lineage>
</organism>
<dbReference type="CDD" id="cd03109">
    <property type="entry name" value="DTBS"/>
    <property type="match status" value="1"/>
</dbReference>
<dbReference type="GO" id="GO:0005524">
    <property type="term" value="F:ATP binding"/>
    <property type="evidence" value="ECO:0007669"/>
    <property type="project" value="UniProtKB-UniRule"/>
</dbReference>
<comment type="similarity">
    <text evidence="8">Belongs to the dethiobiotin synthetase family.</text>
</comment>
<keyword evidence="4 8" id="KW-0547">Nucleotide-binding</keyword>
<keyword evidence="7 8" id="KW-0460">Magnesium</keyword>
<dbReference type="PANTHER" id="PTHR43210">
    <property type="entry name" value="DETHIOBIOTIN SYNTHETASE"/>
    <property type="match status" value="1"/>
</dbReference>
<dbReference type="GO" id="GO:0000287">
    <property type="term" value="F:magnesium ion binding"/>
    <property type="evidence" value="ECO:0007669"/>
    <property type="project" value="UniProtKB-UniRule"/>
</dbReference>
<keyword evidence="5 8" id="KW-0093">Biotin biosynthesis</keyword>
<feature type="binding site" evidence="8">
    <location>
        <position position="59"/>
    </location>
    <ligand>
        <name>Mg(2+)</name>
        <dbReference type="ChEBI" id="CHEBI:18420"/>
    </ligand>
</feature>
<feature type="binding site" evidence="8">
    <location>
        <position position="217"/>
    </location>
    <ligand>
        <name>ATP</name>
        <dbReference type="ChEBI" id="CHEBI:30616"/>
    </ligand>
</feature>
<gene>
    <name evidence="8 9" type="primary">bioD</name>
    <name evidence="9" type="ORF">F1599_08255</name>
</gene>
<comment type="catalytic activity">
    <reaction evidence="8">
        <text>(7R,8S)-7,8-diammoniononanoate + CO2 + ATP = (4R,5S)-dethiobiotin + ADP + phosphate + 3 H(+)</text>
        <dbReference type="Rhea" id="RHEA:15805"/>
        <dbReference type="ChEBI" id="CHEBI:15378"/>
        <dbReference type="ChEBI" id="CHEBI:16526"/>
        <dbReference type="ChEBI" id="CHEBI:30616"/>
        <dbReference type="ChEBI" id="CHEBI:43474"/>
        <dbReference type="ChEBI" id="CHEBI:149469"/>
        <dbReference type="ChEBI" id="CHEBI:149473"/>
        <dbReference type="ChEBI" id="CHEBI:456216"/>
        <dbReference type="EC" id="6.3.3.3"/>
    </reaction>
</comment>
<dbReference type="NCBIfam" id="TIGR00347">
    <property type="entry name" value="bioD"/>
    <property type="match status" value="1"/>
</dbReference>
<comment type="caution">
    <text evidence="8">Lacks conserved residue(s) required for the propagation of feature annotation.</text>
</comment>
<dbReference type="InterPro" id="IPR027417">
    <property type="entry name" value="P-loop_NTPase"/>
</dbReference>
<keyword evidence="2 8" id="KW-0436">Ligase</keyword>
<evidence type="ECO:0000256" key="5">
    <source>
        <dbReference type="ARBA" id="ARBA00022756"/>
    </source>
</evidence>
<dbReference type="EC" id="6.3.3.3" evidence="8"/>
<dbReference type="EMBL" id="VWRN01000025">
    <property type="protein sequence ID" value="KAA6127006.1"/>
    <property type="molecule type" value="Genomic_DNA"/>
</dbReference>
<feature type="binding site" evidence="8">
    <location>
        <begin position="17"/>
        <end position="22"/>
    </location>
    <ligand>
        <name>ATP</name>
        <dbReference type="ChEBI" id="CHEBI:30616"/>
    </ligand>
</feature>
<accession>A0A5M8AYJ7</accession>
<comment type="subcellular location">
    <subcellularLocation>
        <location evidence="8">Cytoplasm</location>
    </subcellularLocation>
</comment>
<reference evidence="9 10" key="1">
    <citation type="submission" date="2019-09" db="EMBL/GenBank/DDBJ databases">
        <title>Isolation of a novel species in the genus Cupriavidus from patients with sepsis using whole genome sequencing.</title>
        <authorList>
            <person name="Kweon O.J."/>
            <person name="Lee M.-K."/>
        </authorList>
    </citation>
    <scope>NUCLEOTIDE SEQUENCE [LARGE SCALE GENOMIC DNA]</scope>
    <source>
        <strain evidence="9 10">MKL-01</strain>
    </source>
</reference>
<dbReference type="GO" id="GO:0009102">
    <property type="term" value="P:biotin biosynthetic process"/>
    <property type="evidence" value="ECO:0007669"/>
    <property type="project" value="UniProtKB-UniRule"/>
</dbReference>
<comment type="subunit">
    <text evidence="8">Homodimer.</text>
</comment>
<keyword evidence="3 8" id="KW-0479">Metal-binding</keyword>
<dbReference type="HAMAP" id="MF_00336">
    <property type="entry name" value="BioD"/>
    <property type="match status" value="1"/>
</dbReference>
<evidence type="ECO:0000256" key="1">
    <source>
        <dbReference type="ARBA" id="ARBA00022490"/>
    </source>
</evidence>
<keyword evidence="10" id="KW-1185">Reference proteome</keyword>
<dbReference type="PANTHER" id="PTHR43210:SF5">
    <property type="entry name" value="DETHIOBIOTIN SYNTHETASE"/>
    <property type="match status" value="1"/>
</dbReference>
<keyword evidence="1 8" id="KW-0963">Cytoplasm</keyword>
<keyword evidence="6 8" id="KW-0067">ATP-binding</keyword>
<evidence type="ECO:0000256" key="6">
    <source>
        <dbReference type="ARBA" id="ARBA00022840"/>
    </source>
</evidence>
<dbReference type="PIRSF" id="PIRSF006755">
    <property type="entry name" value="DTB_synth"/>
    <property type="match status" value="1"/>
</dbReference>